<feature type="compositionally biased region" description="Low complexity" evidence="1">
    <location>
        <begin position="76"/>
        <end position="92"/>
    </location>
</feature>
<gene>
    <name evidence="3" type="primary">RTP1</name>
</gene>
<keyword evidence="2" id="KW-0732">Signal</keyword>
<evidence type="ECO:0000313" key="3">
    <source>
        <dbReference type="EMBL" id="CAI96535.1"/>
    </source>
</evidence>
<organism evidence="3">
    <name type="scientific">Uromyces fabae</name>
    <name type="common">Rust fungus</name>
    <dbReference type="NCBI Taxonomy" id="55588"/>
    <lineage>
        <taxon>Eukaryota</taxon>
        <taxon>Fungi</taxon>
        <taxon>Dikarya</taxon>
        <taxon>Basidiomycota</taxon>
        <taxon>Pucciniomycotina</taxon>
        <taxon>Pucciniomycetes</taxon>
        <taxon>Pucciniales</taxon>
        <taxon>Pucciniaceae</taxon>
        <taxon>Uromyces</taxon>
    </lineage>
</organism>
<proteinExistence type="predicted"/>
<protein>
    <submittedName>
        <fullName evidence="3">Rust transferred protein</fullName>
    </submittedName>
</protein>
<name>Q334H6_UROFA</name>
<dbReference type="EMBL" id="AJ971426">
    <property type="protein sequence ID" value="CAI96535.1"/>
    <property type="molecule type" value="Genomic_DNA"/>
</dbReference>
<feature type="chain" id="PRO_5004221278" evidence="2">
    <location>
        <begin position="20"/>
        <end position="220"/>
    </location>
</feature>
<evidence type="ECO:0000256" key="1">
    <source>
        <dbReference type="SAM" id="MobiDB-lite"/>
    </source>
</evidence>
<sequence length="220" mass="24314">MSNLRLLFTIISLAAIARAQLVGSDVVLVRTSHQSMGKASVSYCREMTRQHHKRELDQDANPGHRRHKSEPEGVKPSNHTSAPTPSSPPLTTVDLTPAKLNTACYPGTFQAPLLEDCEVVIRAQLYNSTGSLQVSPGDYVFVSYGTCATVFQNPQYSKYSLQYNWAELGYVGGKLAGRCLLPEDHSMGGTAVFDTYLGRTYPDVIISLQRFDDRDFIIPE</sequence>
<feature type="compositionally biased region" description="Basic and acidic residues" evidence="1">
    <location>
        <begin position="47"/>
        <end position="57"/>
    </location>
</feature>
<dbReference type="AlphaFoldDB" id="Q334H6"/>
<accession>Q334H6</accession>
<evidence type="ECO:0000256" key="2">
    <source>
        <dbReference type="SAM" id="SignalP"/>
    </source>
</evidence>
<feature type="signal peptide" evidence="2">
    <location>
        <begin position="1"/>
        <end position="19"/>
    </location>
</feature>
<feature type="region of interest" description="Disordered" evidence="1">
    <location>
        <begin position="47"/>
        <end position="93"/>
    </location>
</feature>
<reference evidence="3" key="1">
    <citation type="journal article" date="2005" name="Mol. Plant Microbe Interact.">
        <title>Identification of a protein from rust fungi transferred from haustoria into infected plant cells.</title>
        <authorList>
            <person name="Kemen E."/>
            <person name="Kemen A.C."/>
            <person name="Rafiqi M."/>
            <person name="Hempel U."/>
            <person name="Mendgen K."/>
            <person name="Hahn M."/>
            <person name="Voegele R.T."/>
        </authorList>
    </citation>
    <scope>NUCLEOTIDE SEQUENCE</scope>
</reference>